<feature type="domain" description="Wntless-like transmembrane" evidence="6">
    <location>
        <begin position="207"/>
        <end position="447"/>
    </location>
</feature>
<dbReference type="EMBL" id="BAAFRS010000327">
    <property type="protein sequence ID" value="GAB1227198.1"/>
    <property type="molecule type" value="Genomic_DNA"/>
</dbReference>
<feature type="transmembrane region" description="Helical" evidence="5">
    <location>
        <begin position="273"/>
        <end position="301"/>
    </location>
</feature>
<evidence type="ECO:0000256" key="1">
    <source>
        <dbReference type="ARBA" id="ARBA00004141"/>
    </source>
</evidence>
<evidence type="ECO:0000313" key="7">
    <source>
        <dbReference type="EMBL" id="GAB1227198.1"/>
    </source>
</evidence>
<evidence type="ECO:0000256" key="5">
    <source>
        <dbReference type="SAM" id="Phobius"/>
    </source>
</evidence>
<sequence>MNNSGVLNTNKEQRLLLTTISKIGFFLLFIVFAVLVVIALFVSLNAPKPWSTNEISSWKCAGDDAQFNQNCGGVNLLDKSKKITLQLGAYEIFNQESRLEYYFNKKSSKKDIAFDGLVKFRYTLYGTNVLNQPNQKVEVSSLKLIEEKTIESKVHCPARSNKCDVGYISSELYLDYPIYIIELSIINENVKDIVSDLIFKASYVSTFYTIFELFWRLIFILFSCLCTCIYLWANRSIPQEKWSHEQKWTVVLLTFLIWENNPLYPYEFLMDNAFYLFVNSVIDTIFICFLMFYVLIMFDALRKPIRQRTSIRFYLPRGLLCGLLFSLILASFMYNKTRKIYSPTMTGSHDVFNVIISLGIMGLLIIYLFWLIFSIIRSFSEVRKLGSAGYRVQVYGIFTIFILLFYISLLLSVFFMGYRNNAAVSLTTIAFVNFYCMVLTILYLPSNVVDQKEERAKIVKLDDDEALELKVEDYDDEESHGDEVVIADDEN</sequence>
<organism evidence="7 8">
    <name type="scientific">Entamoeba nuttalli</name>
    <dbReference type="NCBI Taxonomy" id="412467"/>
    <lineage>
        <taxon>Eukaryota</taxon>
        <taxon>Amoebozoa</taxon>
        <taxon>Evosea</taxon>
        <taxon>Archamoebae</taxon>
        <taxon>Mastigamoebida</taxon>
        <taxon>Entamoebidae</taxon>
        <taxon>Entamoeba</taxon>
    </lineage>
</organism>
<comment type="caution">
    <text evidence="7">The sequence shown here is derived from an EMBL/GenBank/DDBJ whole genome shotgun (WGS) entry which is preliminary data.</text>
</comment>
<evidence type="ECO:0000256" key="4">
    <source>
        <dbReference type="ARBA" id="ARBA00023136"/>
    </source>
</evidence>
<feature type="transmembrane region" description="Helical" evidence="5">
    <location>
        <begin position="313"/>
        <end position="334"/>
    </location>
</feature>
<protein>
    <recommendedName>
        <fullName evidence="6">Wntless-like transmembrane domain-containing protein</fullName>
    </recommendedName>
</protein>
<feature type="transmembrane region" description="Helical" evidence="5">
    <location>
        <begin position="422"/>
        <end position="444"/>
    </location>
</feature>
<feature type="transmembrane region" description="Helical" evidence="5">
    <location>
        <begin position="213"/>
        <end position="233"/>
    </location>
</feature>
<feature type="transmembrane region" description="Helical" evidence="5">
    <location>
        <begin position="354"/>
        <end position="373"/>
    </location>
</feature>
<gene>
    <name evidence="7" type="ORF">ENUP19_0327G0008</name>
</gene>
<keyword evidence="2 5" id="KW-0812">Transmembrane</keyword>
<comment type="subcellular location">
    <subcellularLocation>
        <location evidence="1">Membrane</location>
        <topology evidence="1">Multi-pass membrane protein</topology>
    </subcellularLocation>
</comment>
<evidence type="ECO:0000313" key="8">
    <source>
        <dbReference type="Proteomes" id="UP001628156"/>
    </source>
</evidence>
<accession>A0ABQ0DWH0</accession>
<feature type="transmembrane region" description="Helical" evidence="5">
    <location>
        <begin position="394"/>
        <end position="416"/>
    </location>
</feature>
<dbReference type="Pfam" id="PF06664">
    <property type="entry name" value="WLS-like_TM"/>
    <property type="match status" value="1"/>
</dbReference>
<evidence type="ECO:0000259" key="6">
    <source>
        <dbReference type="Pfam" id="PF06664"/>
    </source>
</evidence>
<name>A0ABQ0DWH0_9EUKA</name>
<dbReference type="PANTHER" id="PTHR31918:SF1">
    <property type="entry name" value="TRANSMEMBRANE PROTEIN 181"/>
    <property type="match status" value="1"/>
</dbReference>
<dbReference type="PANTHER" id="PTHR31918">
    <property type="entry name" value="TRANSMEMBRANE PROTEIN 181"/>
    <property type="match status" value="1"/>
</dbReference>
<proteinExistence type="predicted"/>
<reference evidence="7 8" key="1">
    <citation type="journal article" date="2019" name="PLoS Negl. Trop. Dis.">
        <title>Whole genome sequencing of Entamoeba nuttalli reveals mammalian host-related molecular signatures and a novel octapeptide-repeat surface protein.</title>
        <authorList>
            <person name="Tanaka M."/>
            <person name="Makiuchi T."/>
            <person name="Komiyama T."/>
            <person name="Shiina T."/>
            <person name="Osaki K."/>
            <person name="Tachibana H."/>
        </authorList>
    </citation>
    <scope>NUCLEOTIDE SEQUENCE [LARGE SCALE GENOMIC DNA]</scope>
    <source>
        <strain evidence="7 8">P19-061405</strain>
    </source>
</reference>
<evidence type="ECO:0000256" key="2">
    <source>
        <dbReference type="ARBA" id="ARBA00022692"/>
    </source>
</evidence>
<feature type="transmembrane region" description="Helical" evidence="5">
    <location>
        <begin position="20"/>
        <end position="42"/>
    </location>
</feature>
<evidence type="ECO:0000256" key="3">
    <source>
        <dbReference type="ARBA" id="ARBA00022989"/>
    </source>
</evidence>
<dbReference type="InterPro" id="IPR047843">
    <property type="entry name" value="WLS-like_TM"/>
</dbReference>
<keyword evidence="8" id="KW-1185">Reference proteome</keyword>
<dbReference type="Proteomes" id="UP001628156">
    <property type="component" value="Unassembled WGS sequence"/>
</dbReference>
<dbReference type="InterPro" id="IPR040416">
    <property type="entry name" value="TMEM181"/>
</dbReference>
<keyword evidence="3 5" id="KW-1133">Transmembrane helix</keyword>
<keyword evidence="4 5" id="KW-0472">Membrane</keyword>